<feature type="compositionally biased region" description="Basic residues" evidence="2">
    <location>
        <begin position="181"/>
        <end position="196"/>
    </location>
</feature>
<dbReference type="PANTHER" id="PTHR22978">
    <property type="entry name" value="B-CELL TRANSLOCATION GENE"/>
    <property type="match status" value="1"/>
</dbReference>
<dbReference type="SUPFAM" id="SSF160696">
    <property type="entry name" value="BTG domain-like"/>
    <property type="match status" value="1"/>
</dbReference>
<dbReference type="PROSITE" id="PS00960">
    <property type="entry name" value="BTG_1"/>
    <property type="match status" value="1"/>
</dbReference>
<organism evidence="4 5">
    <name type="scientific">Halocaridina rubra</name>
    <name type="common">Hawaiian red shrimp</name>
    <dbReference type="NCBI Taxonomy" id="373956"/>
    <lineage>
        <taxon>Eukaryota</taxon>
        <taxon>Metazoa</taxon>
        <taxon>Ecdysozoa</taxon>
        <taxon>Arthropoda</taxon>
        <taxon>Crustacea</taxon>
        <taxon>Multicrustacea</taxon>
        <taxon>Malacostraca</taxon>
        <taxon>Eumalacostraca</taxon>
        <taxon>Eucarida</taxon>
        <taxon>Decapoda</taxon>
        <taxon>Pleocyemata</taxon>
        <taxon>Caridea</taxon>
        <taxon>Atyoidea</taxon>
        <taxon>Atyidae</taxon>
        <taxon>Halocaridina</taxon>
    </lineage>
</organism>
<protein>
    <submittedName>
        <fullName evidence="4">Protein btg1</fullName>
    </submittedName>
</protein>
<feature type="compositionally biased region" description="Pro residues" evidence="2">
    <location>
        <begin position="153"/>
        <end position="180"/>
    </location>
</feature>
<name>A0AAN8X0H2_HALRR</name>
<evidence type="ECO:0000313" key="4">
    <source>
        <dbReference type="EMBL" id="KAK7074297.1"/>
    </source>
</evidence>
<dbReference type="SMART" id="SM00099">
    <property type="entry name" value="btg1"/>
    <property type="match status" value="1"/>
</dbReference>
<accession>A0AAN8X0H2</accession>
<evidence type="ECO:0000259" key="3">
    <source>
        <dbReference type="PROSITE" id="PS00960"/>
    </source>
</evidence>
<dbReference type="InterPro" id="IPR033332">
    <property type="entry name" value="BTG"/>
</dbReference>
<evidence type="ECO:0000313" key="5">
    <source>
        <dbReference type="Proteomes" id="UP001381693"/>
    </source>
</evidence>
<dbReference type="PRINTS" id="PR00310">
    <property type="entry name" value="ANTIPRLFBTG1"/>
</dbReference>
<comment type="similarity">
    <text evidence="1">Belongs to the BTG family.</text>
</comment>
<dbReference type="GO" id="GO:0005634">
    <property type="term" value="C:nucleus"/>
    <property type="evidence" value="ECO:0007669"/>
    <property type="project" value="TreeGrafter"/>
</dbReference>
<dbReference type="AlphaFoldDB" id="A0AAN8X0H2"/>
<dbReference type="PANTHER" id="PTHR22978:SF22">
    <property type="entry name" value="BTG FAMILY PROTEIN"/>
    <property type="match status" value="1"/>
</dbReference>
<dbReference type="Proteomes" id="UP001381693">
    <property type="component" value="Unassembled WGS sequence"/>
</dbReference>
<evidence type="ECO:0000256" key="1">
    <source>
        <dbReference type="ARBA" id="ARBA00007989"/>
    </source>
</evidence>
<dbReference type="Pfam" id="PF07742">
    <property type="entry name" value="BTG"/>
    <property type="match status" value="1"/>
</dbReference>
<feature type="compositionally biased region" description="Basic residues" evidence="2">
    <location>
        <begin position="215"/>
        <end position="227"/>
    </location>
</feature>
<proteinExistence type="inferred from homology"/>
<dbReference type="EMBL" id="JAXCGZ010011682">
    <property type="protein sequence ID" value="KAK7074297.1"/>
    <property type="molecule type" value="Genomic_DNA"/>
</dbReference>
<comment type="caution">
    <text evidence="4">The sequence shown here is derived from an EMBL/GenBank/DDBJ whole genome shotgun (WGS) entry which is preliminary data.</text>
</comment>
<gene>
    <name evidence="4" type="primary">BTG1</name>
    <name evidence="4" type="ORF">SK128_019546</name>
</gene>
<keyword evidence="5" id="KW-1185">Reference proteome</keyword>
<dbReference type="GO" id="GO:0008285">
    <property type="term" value="P:negative regulation of cell population proliferation"/>
    <property type="evidence" value="ECO:0007669"/>
    <property type="project" value="TreeGrafter"/>
</dbReference>
<feature type="compositionally biased region" description="Low complexity" evidence="2">
    <location>
        <begin position="197"/>
        <end position="214"/>
    </location>
</feature>
<dbReference type="InterPro" id="IPR002087">
    <property type="entry name" value="Anti_prolifrtn"/>
</dbReference>
<dbReference type="Gene3D" id="3.90.640.90">
    <property type="entry name" value="Anti-proliferative protein, N-terminal domain"/>
    <property type="match status" value="1"/>
</dbReference>
<feature type="region of interest" description="Disordered" evidence="2">
    <location>
        <begin position="129"/>
        <end position="233"/>
    </location>
</feature>
<reference evidence="4 5" key="1">
    <citation type="submission" date="2023-11" db="EMBL/GenBank/DDBJ databases">
        <title>Halocaridina rubra genome assembly.</title>
        <authorList>
            <person name="Smith C."/>
        </authorList>
    </citation>
    <scope>NUCLEOTIDE SEQUENCE [LARGE SCALE GENOMIC DNA]</scope>
    <source>
        <strain evidence="4">EP-1</strain>
        <tissue evidence="4">Whole</tissue>
    </source>
</reference>
<evidence type="ECO:0000256" key="2">
    <source>
        <dbReference type="SAM" id="MobiDB-lite"/>
    </source>
</evidence>
<feature type="domain" description="Anti-proliferative protein" evidence="3">
    <location>
        <begin position="47"/>
        <end position="67"/>
    </location>
</feature>
<dbReference type="GO" id="GO:0005737">
    <property type="term" value="C:cytoplasm"/>
    <property type="evidence" value="ECO:0007669"/>
    <property type="project" value="TreeGrafter"/>
</dbReference>
<dbReference type="InterPro" id="IPR036054">
    <property type="entry name" value="BTG-like_sf"/>
</dbReference>
<sequence length="276" mass="30994">MRIEITSAAQFLVDLVRLNSAASASTLSEEQLEEFKGNVSETLQRHYTNHWFPEKPFKGSGYRCIRINGKMDPLIARAGFMMGLAVSFLRSLFPSELTMWVDPREVSYRIGENGSICILYEGGEKPLITTKKGEDVPLNAPTEVKTPEKALKAPPPPQHTPSPPPALPQHHQPPPPPPPQHHVHHPLAPHHQHQHHFSPSSPLQQQSPPMSPVQHHQHHHHQHHHHQQQQAAAAAMQLSMFLMNTKDTSGLIKCKESLPRGLEARSLQMDRLFVSS</sequence>